<dbReference type="InterPro" id="IPR052165">
    <property type="entry name" value="Membrane_assoc_protease"/>
</dbReference>
<evidence type="ECO:0000256" key="5">
    <source>
        <dbReference type="SAM" id="Phobius"/>
    </source>
</evidence>
<feature type="domain" description="NfeD1b N-terminal" evidence="8">
    <location>
        <begin position="158"/>
        <end position="221"/>
    </location>
</feature>
<dbReference type="InterPro" id="IPR012340">
    <property type="entry name" value="NA-bd_OB-fold"/>
</dbReference>
<evidence type="ECO:0000259" key="8">
    <source>
        <dbReference type="Pfam" id="PF25145"/>
    </source>
</evidence>
<keyword evidence="2 5" id="KW-0812">Transmembrane</keyword>
<comment type="subcellular location">
    <subcellularLocation>
        <location evidence="1">Membrane</location>
        <topology evidence="1">Multi-pass membrane protein</topology>
    </subcellularLocation>
</comment>
<dbReference type="Gene3D" id="3.90.226.10">
    <property type="entry name" value="2-enoyl-CoA Hydratase, Chain A, domain 1"/>
    <property type="match status" value="1"/>
</dbReference>
<evidence type="ECO:0000259" key="6">
    <source>
        <dbReference type="Pfam" id="PF01957"/>
    </source>
</evidence>
<feature type="transmembrane region" description="Helical" evidence="5">
    <location>
        <begin position="260"/>
        <end position="281"/>
    </location>
</feature>
<dbReference type="InterPro" id="IPR029045">
    <property type="entry name" value="ClpP/crotonase-like_dom_sf"/>
</dbReference>
<dbReference type="PANTHER" id="PTHR33507">
    <property type="entry name" value="INNER MEMBRANE PROTEIN YBBJ"/>
    <property type="match status" value="1"/>
</dbReference>
<evidence type="ECO:0000256" key="1">
    <source>
        <dbReference type="ARBA" id="ARBA00004141"/>
    </source>
</evidence>
<keyword evidence="4 5" id="KW-0472">Membrane</keyword>
<evidence type="ECO:0000256" key="4">
    <source>
        <dbReference type="ARBA" id="ARBA00023136"/>
    </source>
</evidence>
<dbReference type="InterPro" id="IPR002810">
    <property type="entry name" value="NfeD-like_C"/>
</dbReference>
<dbReference type="Gene3D" id="2.40.50.140">
    <property type="entry name" value="Nucleic acid-binding proteins"/>
    <property type="match status" value="1"/>
</dbReference>
<comment type="caution">
    <text evidence="9">The sequence shown here is derived from an EMBL/GenBank/DDBJ whole genome shotgun (WGS) entry which is preliminary data.</text>
</comment>
<keyword evidence="9" id="KW-0645">Protease</keyword>
<accession>A0A4R2GM89</accession>
<evidence type="ECO:0000259" key="7">
    <source>
        <dbReference type="Pfam" id="PF24961"/>
    </source>
</evidence>
<dbReference type="GO" id="GO:0006508">
    <property type="term" value="P:proteolysis"/>
    <property type="evidence" value="ECO:0007669"/>
    <property type="project" value="UniProtKB-KW"/>
</dbReference>
<dbReference type="SUPFAM" id="SSF52096">
    <property type="entry name" value="ClpP/crotonase"/>
    <property type="match status" value="1"/>
</dbReference>
<feature type="transmembrane region" description="Helical" evidence="5">
    <location>
        <begin position="288"/>
        <end position="307"/>
    </location>
</feature>
<dbReference type="CDD" id="cd07021">
    <property type="entry name" value="Clp_protease_NfeD_like"/>
    <property type="match status" value="1"/>
</dbReference>
<proteinExistence type="predicted"/>
<dbReference type="AlphaFoldDB" id="A0A4R2GM89"/>
<protein>
    <submittedName>
        <fullName evidence="9">Membrane-bound serine protease (ClpP class)</fullName>
    </submittedName>
</protein>
<gene>
    <name evidence="9" type="ORF">EV194_10424</name>
</gene>
<keyword evidence="10" id="KW-1185">Reference proteome</keyword>
<reference evidence="9 10" key="1">
    <citation type="submission" date="2019-03" db="EMBL/GenBank/DDBJ databases">
        <title>Genomic Encyclopedia of Type Strains, Phase IV (KMG-IV): sequencing the most valuable type-strain genomes for metagenomic binning, comparative biology and taxonomic classification.</title>
        <authorList>
            <person name="Goeker M."/>
        </authorList>
    </citation>
    <scope>NUCLEOTIDE SEQUENCE [LARGE SCALE GENOMIC DNA]</scope>
    <source>
        <strain evidence="9 10">DSM 24179</strain>
    </source>
</reference>
<feature type="transmembrane region" description="Helical" evidence="5">
    <location>
        <begin position="234"/>
        <end position="254"/>
    </location>
</feature>
<organism evidence="9 10">
    <name type="scientific">Natronoflexus pectinivorans</name>
    <dbReference type="NCBI Taxonomy" id="682526"/>
    <lineage>
        <taxon>Bacteria</taxon>
        <taxon>Pseudomonadati</taxon>
        <taxon>Bacteroidota</taxon>
        <taxon>Bacteroidia</taxon>
        <taxon>Marinilabiliales</taxon>
        <taxon>Marinilabiliaceae</taxon>
        <taxon>Natronoflexus</taxon>
    </lineage>
</organism>
<feature type="transmembrane region" description="Helical" evidence="5">
    <location>
        <begin position="347"/>
        <end position="366"/>
    </location>
</feature>
<dbReference type="InterPro" id="IPR056738">
    <property type="entry name" value="NfeD1b_N"/>
</dbReference>
<feature type="domain" description="NfeD integral membrane" evidence="7">
    <location>
        <begin position="241"/>
        <end position="364"/>
    </location>
</feature>
<dbReference type="Pfam" id="PF24961">
    <property type="entry name" value="NfeD_membrane"/>
    <property type="match status" value="1"/>
</dbReference>
<feature type="transmembrane region" description="Helical" evidence="5">
    <location>
        <begin position="313"/>
        <end position="335"/>
    </location>
</feature>
<sequence length="457" mass="49549">MILLALISISANETAETGKPLVYRLPIFSNINSTVWVHTQKAFKEAREMNADMILIHMNTYGGEVVFADSIRTKILNSDIPVHVFIDNNAASAGALISIAARNIYMRPGANIGAATVVNQTGEEMPDKFQSYMRSTIRATAEAHGKDTTIVANDTIVKWRRDPRIAEAMVDERVEIPGIIEAGQVLTFTALEAVEHGFCDGIARSIDDVLEQLGVPDAQVVSFRPTFYDNLKGFLTSPILRGMLILVILGGVYFELQSPGIGFPIIAAIVAAVLYFAPLYLDGLAANWEIMLFVIGVVLIALEIFVIPGFGVAGISGTILVVTGLVLSLLDNVVFDFSGVKTKELMEALLTVFGGMFGGILLVIYLSNRWTASPTAPLSRITLQTSQDINQGYVSVDSHYKSLVGKTGVSSTVLRPSGKVTIKGDIYDARALEGFIDRDENIKVISFTSGQLNVRKI</sequence>
<keyword evidence="9" id="KW-0378">Hydrolase</keyword>
<dbReference type="GO" id="GO:0005886">
    <property type="term" value="C:plasma membrane"/>
    <property type="evidence" value="ECO:0007669"/>
    <property type="project" value="TreeGrafter"/>
</dbReference>
<dbReference type="PANTHER" id="PTHR33507:SF3">
    <property type="entry name" value="INNER MEMBRANE PROTEIN YBBJ"/>
    <property type="match status" value="1"/>
</dbReference>
<keyword evidence="3 5" id="KW-1133">Transmembrane helix</keyword>
<evidence type="ECO:0000313" key="10">
    <source>
        <dbReference type="Proteomes" id="UP000295221"/>
    </source>
</evidence>
<dbReference type="Pfam" id="PF01957">
    <property type="entry name" value="NfeD"/>
    <property type="match status" value="1"/>
</dbReference>
<dbReference type="InterPro" id="IPR056739">
    <property type="entry name" value="NfeD_membrane"/>
</dbReference>
<evidence type="ECO:0000313" key="9">
    <source>
        <dbReference type="EMBL" id="TCO08713.1"/>
    </source>
</evidence>
<feature type="domain" description="NfeD-like C-terminal" evidence="6">
    <location>
        <begin position="401"/>
        <end position="456"/>
    </location>
</feature>
<dbReference type="Pfam" id="PF25145">
    <property type="entry name" value="NfeD1b_N"/>
    <property type="match status" value="2"/>
</dbReference>
<name>A0A4R2GM89_9BACT</name>
<dbReference type="Proteomes" id="UP000295221">
    <property type="component" value="Unassembled WGS sequence"/>
</dbReference>
<evidence type="ECO:0000256" key="3">
    <source>
        <dbReference type="ARBA" id="ARBA00022989"/>
    </source>
</evidence>
<feature type="domain" description="NfeD1b N-terminal" evidence="8">
    <location>
        <begin position="22"/>
        <end position="150"/>
    </location>
</feature>
<dbReference type="EMBL" id="SLWK01000004">
    <property type="protein sequence ID" value="TCO08713.1"/>
    <property type="molecule type" value="Genomic_DNA"/>
</dbReference>
<evidence type="ECO:0000256" key="2">
    <source>
        <dbReference type="ARBA" id="ARBA00022692"/>
    </source>
</evidence>
<dbReference type="GO" id="GO:0008233">
    <property type="term" value="F:peptidase activity"/>
    <property type="evidence" value="ECO:0007669"/>
    <property type="project" value="UniProtKB-KW"/>
</dbReference>